<dbReference type="RefSeq" id="WP_250936737.1">
    <property type="nucleotide sequence ID" value="NZ_JAMLJK010000001.1"/>
</dbReference>
<organism evidence="1 2">
    <name type="scientific">Larsenimonas rhizosphaerae</name>
    <dbReference type="NCBI Taxonomy" id="2944682"/>
    <lineage>
        <taxon>Bacteria</taxon>
        <taxon>Pseudomonadati</taxon>
        <taxon>Pseudomonadota</taxon>
        <taxon>Gammaproteobacteria</taxon>
        <taxon>Oceanospirillales</taxon>
        <taxon>Halomonadaceae</taxon>
        <taxon>Larsenimonas</taxon>
    </lineage>
</organism>
<sequence length="74" mass="7789">MAKVKTGDTGMAMAFTLEGLKTTDDVNQATTALMMLDGVDSVEIGLSFAHVDGQTSLEQVNRALSPLGFKARKG</sequence>
<dbReference type="InterPro" id="IPR036163">
    <property type="entry name" value="HMA_dom_sf"/>
</dbReference>
<evidence type="ECO:0008006" key="3">
    <source>
        <dbReference type="Google" id="ProtNLM"/>
    </source>
</evidence>
<proteinExistence type="predicted"/>
<evidence type="ECO:0000313" key="1">
    <source>
        <dbReference type="EMBL" id="MCX2523356.1"/>
    </source>
</evidence>
<accession>A0AA42CTS2</accession>
<evidence type="ECO:0000313" key="2">
    <source>
        <dbReference type="Proteomes" id="UP001165678"/>
    </source>
</evidence>
<dbReference type="EMBL" id="JAPIVE010000001">
    <property type="protein sequence ID" value="MCX2523356.1"/>
    <property type="molecule type" value="Genomic_DNA"/>
</dbReference>
<dbReference type="Proteomes" id="UP001165678">
    <property type="component" value="Unassembled WGS sequence"/>
</dbReference>
<dbReference type="AlphaFoldDB" id="A0AA42CTS2"/>
<gene>
    <name evidence="1" type="ORF">OQ287_03815</name>
</gene>
<dbReference type="GO" id="GO:0046872">
    <property type="term" value="F:metal ion binding"/>
    <property type="evidence" value="ECO:0007669"/>
    <property type="project" value="InterPro"/>
</dbReference>
<name>A0AA42CTS2_9GAMM</name>
<keyword evidence="2" id="KW-1185">Reference proteome</keyword>
<dbReference type="SUPFAM" id="SSF55008">
    <property type="entry name" value="HMA, heavy metal-associated domain"/>
    <property type="match status" value="1"/>
</dbReference>
<protein>
    <recommendedName>
        <fullName evidence="3">HMA domain-containing protein</fullName>
    </recommendedName>
</protein>
<reference evidence="1" key="1">
    <citation type="submission" date="2022-11" db="EMBL/GenBank/DDBJ databases">
        <title>Larsenimonas rhizosphaerae sp. nov., isolated from a tidal mudflat.</title>
        <authorList>
            <person name="Lee S.D."/>
            <person name="Kim I.S."/>
        </authorList>
    </citation>
    <scope>NUCLEOTIDE SEQUENCE</scope>
    <source>
        <strain evidence="1">GH2-1</strain>
    </source>
</reference>
<comment type="caution">
    <text evidence="1">The sequence shown here is derived from an EMBL/GenBank/DDBJ whole genome shotgun (WGS) entry which is preliminary data.</text>
</comment>